<gene>
    <name evidence="1" type="ORF">DW672_03830</name>
</gene>
<accession>A0A414P822</accession>
<reference evidence="1 2" key="1">
    <citation type="submission" date="2018-08" db="EMBL/GenBank/DDBJ databases">
        <title>A genome reference for cultivated species of the human gut microbiota.</title>
        <authorList>
            <person name="Zou Y."/>
            <person name="Xue W."/>
            <person name="Luo G."/>
        </authorList>
    </citation>
    <scope>NUCLEOTIDE SEQUENCE [LARGE SCALE GENOMIC DNA]</scope>
    <source>
        <strain evidence="1 2">AM25-1LB</strain>
    </source>
</reference>
<dbReference type="EMBL" id="QRHG01000006">
    <property type="protein sequence ID" value="RHF62381.1"/>
    <property type="molecule type" value="Genomic_DNA"/>
</dbReference>
<dbReference type="RefSeq" id="WP_118212631.1">
    <property type="nucleotide sequence ID" value="NZ_JAQEAN010000008.1"/>
</dbReference>
<comment type="caution">
    <text evidence="1">The sequence shown here is derived from an EMBL/GenBank/DDBJ whole genome shotgun (WGS) entry which is preliminary data.</text>
</comment>
<dbReference type="AlphaFoldDB" id="A0A414P822"/>
<dbReference type="Proteomes" id="UP000284902">
    <property type="component" value="Unassembled WGS sequence"/>
</dbReference>
<name>A0A414P822_9FIRM</name>
<proteinExistence type="predicted"/>
<evidence type="ECO:0000313" key="2">
    <source>
        <dbReference type="Proteomes" id="UP000284902"/>
    </source>
</evidence>
<organism evidence="1 2">
    <name type="scientific">[Ruminococcus] lactaris</name>
    <dbReference type="NCBI Taxonomy" id="46228"/>
    <lineage>
        <taxon>Bacteria</taxon>
        <taxon>Bacillati</taxon>
        <taxon>Bacillota</taxon>
        <taxon>Clostridia</taxon>
        <taxon>Lachnospirales</taxon>
        <taxon>Lachnospiraceae</taxon>
        <taxon>Mediterraneibacter</taxon>
    </lineage>
</organism>
<sequence length="123" mass="14709">MFKKNEKIEIVDFEKEAKRRERKEKFQNKVDSAMNWIHNNKEIVMLVGPTLISGVAFGAKTITKQVRLNKEKNLKDLYCYDRSLGHYWKLRRELTNSEWVEIDQRKQNGERLADILDELKVLK</sequence>
<evidence type="ECO:0000313" key="1">
    <source>
        <dbReference type="EMBL" id="RHF62381.1"/>
    </source>
</evidence>
<protein>
    <submittedName>
        <fullName evidence="1">Uncharacterized protein</fullName>
    </submittedName>
</protein>